<protein>
    <submittedName>
        <fullName evidence="1">Uncharacterized protein</fullName>
    </submittedName>
</protein>
<organism evidence="1 2">
    <name type="scientific">Colletotrichum navitas</name>
    <dbReference type="NCBI Taxonomy" id="681940"/>
    <lineage>
        <taxon>Eukaryota</taxon>
        <taxon>Fungi</taxon>
        <taxon>Dikarya</taxon>
        <taxon>Ascomycota</taxon>
        <taxon>Pezizomycotina</taxon>
        <taxon>Sordariomycetes</taxon>
        <taxon>Hypocreomycetidae</taxon>
        <taxon>Glomerellales</taxon>
        <taxon>Glomerellaceae</taxon>
        <taxon>Colletotrichum</taxon>
        <taxon>Colletotrichum graminicola species complex</taxon>
    </lineage>
</organism>
<gene>
    <name evidence="1" type="ORF">LY79DRAFT_186488</name>
</gene>
<keyword evidence="2" id="KW-1185">Reference proteome</keyword>
<proteinExistence type="predicted"/>
<dbReference type="GeneID" id="85435592"/>
<evidence type="ECO:0000313" key="1">
    <source>
        <dbReference type="EMBL" id="KAK1561612.1"/>
    </source>
</evidence>
<reference evidence="1" key="1">
    <citation type="submission" date="2021-06" db="EMBL/GenBank/DDBJ databases">
        <title>Comparative genomics, transcriptomics and evolutionary studies reveal genomic signatures of adaptation to plant cell wall in hemibiotrophic fungi.</title>
        <authorList>
            <consortium name="DOE Joint Genome Institute"/>
            <person name="Baroncelli R."/>
            <person name="Diaz J.F."/>
            <person name="Benocci T."/>
            <person name="Peng M."/>
            <person name="Battaglia E."/>
            <person name="Haridas S."/>
            <person name="Andreopoulos W."/>
            <person name="Labutti K."/>
            <person name="Pangilinan J."/>
            <person name="Floch G.L."/>
            <person name="Makela M.R."/>
            <person name="Henrissat B."/>
            <person name="Grigoriev I.V."/>
            <person name="Crouch J.A."/>
            <person name="De Vries R.P."/>
            <person name="Sukno S.A."/>
            <person name="Thon M.R."/>
        </authorList>
    </citation>
    <scope>NUCLEOTIDE SEQUENCE</scope>
    <source>
        <strain evidence="1">CBS 125086</strain>
    </source>
</reference>
<accession>A0AAD8PIJ2</accession>
<evidence type="ECO:0000313" key="2">
    <source>
        <dbReference type="Proteomes" id="UP001230504"/>
    </source>
</evidence>
<comment type="caution">
    <text evidence="1">The sequence shown here is derived from an EMBL/GenBank/DDBJ whole genome shotgun (WGS) entry which is preliminary data.</text>
</comment>
<sequence length="116" mass="11789">MDLDKPERTGLFALLFCSQWMIREGAWNIAMNSLLQGPNTRKEANANNVKIATSLVCAAAAAPAAIATILPPLAAKATAAITTRPLPPAADDAPAAAITGLLSLAARAAGTVVIAV</sequence>
<dbReference type="AlphaFoldDB" id="A0AAD8PIJ2"/>
<dbReference type="RefSeq" id="XP_060406763.1">
    <property type="nucleotide sequence ID" value="XM_060551352.1"/>
</dbReference>
<name>A0AAD8PIJ2_9PEZI</name>
<dbReference type="EMBL" id="JAHLJV010000268">
    <property type="protein sequence ID" value="KAK1561612.1"/>
    <property type="molecule type" value="Genomic_DNA"/>
</dbReference>
<dbReference type="Proteomes" id="UP001230504">
    <property type="component" value="Unassembled WGS sequence"/>
</dbReference>